<evidence type="ECO:0000256" key="2">
    <source>
        <dbReference type="ARBA" id="ARBA00022801"/>
    </source>
</evidence>
<dbReference type="CDD" id="cd17905">
    <property type="entry name" value="CheC-like"/>
    <property type="match status" value="1"/>
</dbReference>
<comment type="caution">
    <text evidence="3">The sequence shown here is derived from an EMBL/GenBank/DDBJ whole genome shotgun (WGS) entry which is preliminary data.</text>
</comment>
<reference evidence="3 4" key="1">
    <citation type="journal article" date="2013" name="BMC Microbiol.">
        <title>Identification of the type II cytochrome c maturation pathway in anammox bacteria by comparative genomics.</title>
        <authorList>
            <person name="Ferousi C."/>
            <person name="Speth D.R."/>
            <person name="Reimann J."/>
            <person name="Op den Camp H.J."/>
            <person name="Allen J.W."/>
            <person name="Keltjens J.T."/>
            <person name="Jetten M.S."/>
        </authorList>
    </citation>
    <scope>NUCLEOTIDE SEQUENCE [LARGE SCALE GENOMIC DNA]</scope>
    <source>
        <strain evidence="3">RU1</strain>
    </source>
</reference>
<dbReference type="SUPFAM" id="SSF103039">
    <property type="entry name" value="CheC-like"/>
    <property type="match status" value="1"/>
</dbReference>
<dbReference type="PANTHER" id="PTHR43693:SF1">
    <property type="entry name" value="PROTEIN PHOSPHATASE CHEZ"/>
    <property type="match status" value="1"/>
</dbReference>
<proteinExistence type="predicted"/>
<gene>
    <name evidence="3" type="primary">cheC</name>
    <name evidence="3" type="ORF">BROFUL_02575</name>
</gene>
<protein>
    <submittedName>
        <fullName evidence="3">CheY-P phosphatase CheC</fullName>
        <ecNumber evidence="3">3.-.-.-</ecNumber>
    </submittedName>
</protein>
<name>A0A0M2UUM6_9BACT</name>
<sequence>MNITQERMKVIEIMSRLSIDRASRALSKTLRTGAMISLSNVYIADLSETTERMNNDLREMTGVMVDFKGNIGCKLLFMLPVNGSFILTDLFLRQPTGTTKEYNEFTEGVIQELGNILASHISNVLVSDFDATLVPEPPHVHNDYAGVMFANLVMEQGMNDDKLLLMETKFEICKNEIECYLFLVPEATSFVKLLDNIGVKV</sequence>
<evidence type="ECO:0000256" key="1">
    <source>
        <dbReference type="ARBA" id="ARBA00022500"/>
    </source>
</evidence>
<dbReference type="GO" id="GO:0006935">
    <property type="term" value="P:chemotaxis"/>
    <property type="evidence" value="ECO:0007669"/>
    <property type="project" value="UniProtKB-KW"/>
</dbReference>
<dbReference type="GO" id="GO:0016787">
    <property type="term" value="F:hydrolase activity"/>
    <property type="evidence" value="ECO:0007669"/>
    <property type="project" value="UniProtKB-KW"/>
</dbReference>
<dbReference type="PANTHER" id="PTHR43693">
    <property type="entry name" value="PROTEIN PHOSPHATASE CHEZ"/>
    <property type="match status" value="1"/>
</dbReference>
<accession>A0A0M2UUM6</accession>
<keyword evidence="2 3" id="KW-0378">Hydrolase</keyword>
<dbReference type="InterPro" id="IPR050992">
    <property type="entry name" value="CheZ_family_phosphatases"/>
</dbReference>
<dbReference type="Proteomes" id="UP000034954">
    <property type="component" value="Unassembled WGS sequence"/>
</dbReference>
<organism evidence="3 4">
    <name type="scientific">Candidatus Brocadia fulgida</name>
    <dbReference type="NCBI Taxonomy" id="380242"/>
    <lineage>
        <taxon>Bacteria</taxon>
        <taxon>Pseudomonadati</taxon>
        <taxon>Planctomycetota</taxon>
        <taxon>Candidatus Brocadiia</taxon>
        <taxon>Candidatus Brocadiales</taxon>
        <taxon>Candidatus Brocadiaceae</taxon>
        <taxon>Candidatus Brocadia</taxon>
    </lineage>
</organism>
<evidence type="ECO:0000313" key="3">
    <source>
        <dbReference type="EMBL" id="KKO18696.1"/>
    </source>
</evidence>
<evidence type="ECO:0000313" key="4">
    <source>
        <dbReference type="Proteomes" id="UP000034954"/>
    </source>
</evidence>
<keyword evidence="1" id="KW-0145">Chemotaxis</keyword>
<dbReference type="EC" id="3.-.-.-" evidence="3"/>
<dbReference type="AlphaFoldDB" id="A0A0M2UUM6"/>
<keyword evidence="4" id="KW-1185">Reference proteome</keyword>
<dbReference type="EMBL" id="LAQJ01000239">
    <property type="protein sequence ID" value="KKO18696.1"/>
    <property type="molecule type" value="Genomic_DNA"/>
</dbReference>
<dbReference type="InterPro" id="IPR028976">
    <property type="entry name" value="CheC-like_sf"/>
</dbReference>
<dbReference type="Gene3D" id="3.40.1550.10">
    <property type="entry name" value="CheC-like"/>
    <property type="match status" value="1"/>
</dbReference>